<reference evidence="11 12" key="1">
    <citation type="submission" date="2020-02" db="EMBL/GenBank/DDBJ databases">
        <authorList>
            <person name="Zheng R.K."/>
            <person name="Sun C.M."/>
        </authorList>
    </citation>
    <scope>NUCLEOTIDE SEQUENCE [LARGE SCALE GENOMIC DNA]</scope>
    <source>
        <strain evidence="12">zrk23</strain>
    </source>
</reference>
<dbReference type="PROSITE" id="PS50198">
    <property type="entry name" value="PPIC_PPIASE_2"/>
    <property type="match status" value="1"/>
</dbReference>
<feature type="domain" description="PpiC" evidence="10">
    <location>
        <begin position="188"/>
        <end position="286"/>
    </location>
</feature>
<dbReference type="EMBL" id="CP049109">
    <property type="protein sequence ID" value="QIG81931.1"/>
    <property type="molecule type" value="Genomic_DNA"/>
</dbReference>
<accession>A0A6G6YAR4</accession>
<evidence type="ECO:0000256" key="3">
    <source>
        <dbReference type="ARBA" id="ARBA00022764"/>
    </source>
</evidence>
<evidence type="ECO:0000256" key="6">
    <source>
        <dbReference type="ARBA" id="ARBA00023235"/>
    </source>
</evidence>
<gene>
    <name evidence="11" type="ORF">G5C33_12710</name>
</gene>
<evidence type="ECO:0000256" key="8">
    <source>
        <dbReference type="ARBA" id="ARBA00031484"/>
    </source>
</evidence>
<evidence type="ECO:0000313" key="12">
    <source>
        <dbReference type="Proteomes" id="UP000501568"/>
    </source>
</evidence>
<dbReference type="SUPFAM" id="SSF109998">
    <property type="entry name" value="Triger factor/SurA peptide-binding domain-like"/>
    <property type="match status" value="1"/>
</dbReference>
<dbReference type="InterPro" id="IPR015391">
    <property type="entry name" value="SurA_N"/>
</dbReference>
<keyword evidence="12" id="KW-1185">Reference proteome</keyword>
<evidence type="ECO:0000256" key="5">
    <source>
        <dbReference type="ARBA" id="ARBA00023186"/>
    </source>
</evidence>
<dbReference type="Pfam" id="PF09312">
    <property type="entry name" value="SurA_N"/>
    <property type="match status" value="1"/>
</dbReference>
<dbReference type="KEGG" id="spzr:G5C33_12710"/>
<dbReference type="Pfam" id="PF00639">
    <property type="entry name" value="Rotamase"/>
    <property type="match status" value="1"/>
</dbReference>
<dbReference type="SUPFAM" id="SSF54534">
    <property type="entry name" value="FKBP-like"/>
    <property type="match status" value="2"/>
</dbReference>
<keyword evidence="6 9" id="KW-0413">Isomerase</keyword>
<dbReference type="GO" id="GO:0003755">
    <property type="term" value="F:peptidyl-prolyl cis-trans isomerase activity"/>
    <property type="evidence" value="ECO:0007669"/>
    <property type="project" value="UniProtKB-KW"/>
</dbReference>
<evidence type="ECO:0000256" key="9">
    <source>
        <dbReference type="PROSITE-ProRule" id="PRU00278"/>
    </source>
</evidence>
<dbReference type="InterPro" id="IPR050280">
    <property type="entry name" value="OMP_Chaperone_SurA"/>
</dbReference>
<keyword evidence="4 9" id="KW-0697">Rotamase</keyword>
<evidence type="ECO:0000256" key="7">
    <source>
        <dbReference type="ARBA" id="ARBA00030642"/>
    </source>
</evidence>
<evidence type="ECO:0000313" key="11">
    <source>
        <dbReference type="EMBL" id="QIG81931.1"/>
    </source>
</evidence>
<dbReference type="PROSITE" id="PS01096">
    <property type="entry name" value="PPIC_PPIASE_1"/>
    <property type="match status" value="1"/>
</dbReference>
<evidence type="ECO:0000256" key="1">
    <source>
        <dbReference type="ARBA" id="ARBA00018370"/>
    </source>
</evidence>
<keyword evidence="3" id="KW-0574">Periplasm</keyword>
<protein>
    <recommendedName>
        <fullName evidence="1">Parvulin-like PPIase</fullName>
    </recommendedName>
    <alternativeName>
        <fullName evidence="7">Peptidyl-prolyl cis-trans isomerase plp</fullName>
    </alternativeName>
    <alternativeName>
        <fullName evidence="8">Rotamase plp</fullName>
    </alternativeName>
</protein>
<dbReference type="InterPro" id="IPR046357">
    <property type="entry name" value="PPIase_dom_sf"/>
</dbReference>
<dbReference type="InterPro" id="IPR000297">
    <property type="entry name" value="PPIase_PpiC"/>
</dbReference>
<proteinExistence type="predicted"/>
<organism evidence="11 12">
    <name type="scientific">Stakelama tenebrarum</name>
    <dbReference type="NCBI Taxonomy" id="2711215"/>
    <lineage>
        <taxon>Bacteria</taxon>
        <taxon>Pseudomonadati</taxon>
        <taxon>Pseudomonadota</taxon>
        <taxon>Alphaproteobacteria</taxon>
        <taxon>Sphingomonadales</taxon>
        <taxon>Sphingomonadaceae</taxon>
        <taxon>Stakelama</taxon>
    </lineage>
</organism>
<sequence length="438" mass="48160">MALGLFALVPAASAQTVPDEDVALPTSGLDLPSDIQLFGEANPDVRKPTAIVNDTVITGTDVDQRIAFVTTVNNFELSDDDRRQLRLQILRQLIDETLQIQAAEAAKIEIGPDQIDQYFAAYAQRNFNRTPEEMTAWLTSIGSSAASVKRQIHGEIAWQQLLRQQVHVNVSDDEVAAWLKRLEDARGTEEYHLKEIYISSNTPERERQVSAAFQQMAEQMRNGTPFEVLAQRYSEATTAPLGGDLGWVRAGMVPQPLAEAARNMQVGQIAGPIDVGPGYSLLYLVDKRKVLTADPSDARLSLRQMTIRFPAGTTEAQASSQVAAFAAATEEMRGCGDVAATADAIGASVVDNDSMRIRELPPQLREIVGNMQVGSSTQPFGSLDDGVSVLVLCGRDDPSEPILPSEDQVRDRIEQERTSLRAQRMLRDLRRDALIDYR</sequence>
<keyword evidence="2" id="KW-0732">Signal</keyword>
<dbReference type="AlphaFoldDB" id="A0A6G6YAR4"/>
<keyword evidence="5" id="KW-0143">Chaperone</keyword>
<dbReference type="PANTHER" id="PTHR47637:SF1">
    <property type="entry name" value="CHAPERONE SURA"/>
    <property type="match status" value="1"/>
</dbReference>
<name>A0A6G6YAR4_9SPHN</name>
<dbReference type="Proteomes" id="UP000501568">
    <property type="component" value="Chromosome"/>
</dbReference>
<evidence type="ECO:0000256" key="4">
    <source>
        <dbReference type="ARBA" id="ARBA00023110"/>
    </source>
</evidence>
<evidence type="ECO:0000256" key="2">
    <source>
        <dbReference type="ARBA" id="ARBA00022729"/>
    </source>
</evidence>
<dbReference type="Gene3D" id="3.10.50.40">
    <property type="match status" value="1"/>
</dbReference>
<evidence type="ECO:0000259" key="10">
    <source>
        <dbReference type="PROSITE" id="PS50198"/>
    </source>
</evidence>
<dbReference type="InterPro" id="IPR027304">
    <property type="entry name" value="Trigger_fact/SurA_dom_sf"/>
</dbReference>
<dbReference type="InterPro" id="IPR023058">
    <property type="entry name" value="PPIase_PpiC_CS"/>
</dbReference>
<dbReference type="Gene3D" id="1.10.4030.10">
    <property type="entry name" value="Porin chaperone SurA, peptide-binding domain"/>
    <property type="match status" value="1"/>
</dbReference>
<dbReference type="PANTHER" id="PTHR47637">
    <property type="entry name" value="CHAPERONE SURA"/>
    <property type="match status" value="1"/>
</dbReference>